<sequence>MSAPPPDRLAADRADLAACRVALANGSRTFLAASWLLPRAVREPACALYAFCRMADDRVDGAAARGENAAEAVAELRERLARLYAGQPGPDVADRALAAVVRGGTLPIAWPLALIEGFEWDATGRRYETLDELLAYAARVAGAVGAMMAALMGATQGEHAEAALARACDLGVAMQLSNIARDVGEDAAMGRLYLPQQWLREAGIDPDAFLAAPVFSPALHQVVERLLAVAERLYARAGAGVAALPLACRPGINAARLLYRQIGLQVRRNGGNSVDRRAVVSARRKLLGLAQAACTLRPSMQALHEPPLAANAFLVQALPRPLADTPPAWWQWQTRGLRVLALFERLERWDRARQAAPPVVWR</sequence>
<gene>
    <name evidence="6" type="ORF">KAK03_07430</name>
</gene>
<dbReference type="FunFam" id="1.10.600.10:FF:000020">
    <property type="entry name" value="Phytoene synthase"/>
    <property type="match status" value="1"/>
</dbReference>
<evidence type="ECO:0000256" key="5">
    <source>
        <dbReference type="ARBA" id="ARBA00053028"/>
    </source>
</evidence>
<dbReference type="PROSITE" id="PS01044">
    <property type="entry name" value="SQUALEN_PHYTOEN_SYN_1"/>
    <property type="match status" value="1"/>
</dbReference>
<dbReference type="InterPro" id="IPR033904">
    <property type="entry name" value="Trans_IPPS_HH"/>
</dbReference>
<comment type="cofactor">
    <cofactor evidence="5">
        <name>ATP</name>
        <dbReference type="ChEBI" id="CHEBI:30616"/>
    </cofactor>
</comment>
<proteinExistence type="inferred from homology"/>
<keyword evidence="4" id="KW-0125">Carotenoid biosynthesis</keyword>
<comment type="pathway">
    <text evidence="1">Carotenoid biosynthesis; phytoene biosynthesis.</text>
</comment>
<evidence type="ECO:0000256" key="4">
    <source>
        <dbReference type="ARBA" id="ARBA00022746"/>
    </source>
</evidence>
<comment type="caution">
    <text evidence="6">The sequence shown here is derived from an EMBL/GenBank/DDBJ whole genome shotgun (WGS) entry which is preliminary data.</text>
</comment>
<dbReference type="SFLD" id="SFLDG01212">
    <property type="entry name" value="Phytoene_synthase_like"/>
    <property type="match status" value="1"/>
</dbReference>
<dbReference type="RefSeq" id="WP_210852905.1">
    <property type="nucleotide sequence ID" value="NZ_JAGQDD010000003.1"/>
</dbReference>
<evidence type="ECO:0000313" key="7">
    <source>
        <dbReference type="Proteomes" id="UP000676246"/>
    </source>
</evidence>
<dbReference type="Gene3D" id="1.10.600.10">
    <property type="entry name" value="Farnesyl Diphosphate Synthase"/>
    <property type="match status" value="1"/>
</dbReference>
<evidence type="ECO:0000313" key="6">
    <source>
        <dbReference type="EMBL" id="MBQ0930315.1"/>
    </source>
</evidence>
<evidence type="ECO:0000256" key="1">
    <source>
        <dbReference type="ARBA" id="ARBA00004684"/>
    </source>
</evidence>
<organism evidence="6 7">
    <name type="scientific">Ideonella alba</name>
    <dbReference type="NCBI Taxonomy" id="2824118"/>
    <lineage>
        <taxon>Bacteria</taxon>
        <taxon>Pseudomonadati</taxon>
        <taxon>Pseudomonadota</taxon>
        <taxon>Betaproteobacteria</taxon>
        <taxon>Burkholderiales</taxon>
        <taxon>Sphaerotilaceae</taxon>
        <taxon>Ideonella</taxon>
    </lineage>
</organism>
<dbReference type="GO" id="GO:0004311">
    <property type="term" value="F:geranylgeranyl diphosphate synthase activity"/>
    <property type="evidence" value="ECO:0007669"/>
    <property type="project" value="InterPro"/>
</dbReference>
<dbReference type="SUPFAM" id="SSF48576">
    <property type="entry name" value="Terpenoid synthases"/>
    <property type="match status" value="1"/>
</dbReference>
<dbReference type="InterPro" id="IPR002060">
    <property type="entry name" value="Squ/phyt_synthse"/>
</dbReference>
<dbReference type="Pfam" id="PF00494">
    <property type="entry name" value="SQS_PSY"/>
    <property type="match status" value="1"/>
</dbReference>
<dbReference type="SFLD" id="SFLDS00005">
    <property type="entry name" value="Isoprenoid_Synthase_Type_I"/>
    <property type="match status" value="1"/>
</dbReference>
<evidence type="ECO:0000256" key="3">
    <source>
        <dbReference type="ARBA" id="ARBA00022679"/>
    </source>
</evidence>
<dbReference type="PROSITE" id="PS01045">
    <property type="entry name" value="SQUALEN_PHYTOEN_SYN_2"/>
    <property type="match status" value="1"/>
</dbReference>
<dbReference type="Proteomes" id="UP000676246">
    <property type="component" value="Unassembled WGS sequence"/>
</dbReference>
<dbReference type="CDD" id="cd00683">
    <property type="entry name" value="Trans_IPPS_HH"/>
    <property type="match status" value="1"/>
</dbReference>
<dbReference type="InterPro" id="IPR008949">
    <property type="entry name" value="Isoprenoid_synthase_dom_sf"/>
</dbReference>
<dbReference type="InterPro" id="IPR044843">
    <property type="entry name" value="Trans_IPPS_bact-type"/>
</dbReference>
<name>A0A941BAZ1_9BURK</name>
<protein>
    <submittedName>
        <fullName evidence="6">Phytoene/squalene synthase family protein</fullName>
    </submittedName>
</protein>
<keyword evidence="7" id="KW-1185">Reference proteome</keyword>
<dbReference type="GO" id="GO:0016117">
    <property type="term" value="P:carotenoid biosynthetic process"/>
    <property type="evidence" value="ECO:0007669"/>
    <property type="project" value="UniProtKB-KW"/>
</dbReference>
<dbReference type="PANTHER" id="PTHR31480">
    <property type="entry name" value="BIFUNCTIONAL LYCOPENE CYCLASE/PHYTOENE SYNTHASE"/>
    <property type="match status" value="1"/>
</dbReference>
<accession>A0A941BAZ1</accession>
<keyword evidence="3" id="KW-0808">Transferase</keyword>
<dbReference type="AlphaFoldDB" id="A0A941BAZ1"/>
<reference evidence="6 7" key="1">
    <citation type="submission" date="2021-04" db="EMBL/GenBank/DDBJ databases">
        <title>The genome sequence of Ideonella sp. 3Y2.</title>
        <authorList>
            <person name="Liu Y."/>
        </authorList>
    </citation>
    <scope>NUCLEOTIDE SEQUENCE [LARGE SCALE GENOMIC DNA]</scope>
    <source>
        <strain evidence="6 7">3Y2</strain>
    </source>
</reference>
<dbReference type="SFLD" id="SFLDG01018">
    <property type="entry name" value="Squalene/Phytoene_Synthase_Lik"/>
    <property type="match status" value="1"/>
</dbReference>
<evidence type="ECO:0000256" key="2">
    <source>
        <dbReference type="ARBA" id="ARBA00006251"/>
    </source>
</evidence>
<dbReference type="InterPro" id="IPR019845">
    <property type="entry name" value="Squalene/phytoene_synthase_CS"/>
</dbReference>
<comment type="similarity">
    <text evidence="2">Belongs to the phytoene/squalene synthase family.</text>
</comment>
<dbReference type="EMBL" id="JAGQDD010000003">
    <property type="protein sequence ID" value="MBQ0930315.1"/>
    <property type="molecule type" value="Genomic_DNA"/>
</dbReference>
<dbReference type="GO" id="GO:0051996">
    <property type="term" value="F:squalene synthase [NAD(P)H] activity"/>
    <property type="evidence" value="ECO:0007669"/>
    <property type="project" value="InterPro"/>
</dbReference>